<organism evidence="2 3">
    <name type="scientific">Pieris brassicae</name>
    <name type="common">White butterfly</name>
    <name type="synonym">Large white butterfly</name>
    <dbReference type="NCBI Taxonomy" id="7116"/>
    <lineage>
        <taxon>Eukaryota</taxon>
        <taxon>Metazoa</taxon>
        <taxon>Ecdysozoa</taxon>
        <taxon>Arthropoda</taxon>
        <taxon>Hexapoda</taxon>
        <taxon>Insecta</taxon>
        <taxon>Pterygota</taxon>
        <taxon>Neoptera</taxon>
        <taxon>Endopterygota</taxon>
        <taxon>Lepidoptera</taxon>
        <taxon>Glossata</taxon>
        <taxon>Ditrysia</taxon>
        <taxon>Papilionoidea</taxon>
        <taxon>Pieridae</taxon>
        <taxon>Pierinae</taxon>
        <taxon>Pieris</taxon>
    </lineage>
</organism>
<feature type="region of interest" description="Disordered" evidence="1">
    <location>
        <begin position="35"/>
        <end position="57"/>
    </location>
</feature>
<dbReference type="EMBL" id="CALOZG010000013">
    <property type="protein sequence ID" value="CAH4031273.1"/>
    <property type="molecule type" value="Genomic_DNA"/>
</dbReference>
<protein>
    <submittedName>
        <fullName evidence="2">Uncharacterized protein</fullName>
    </submittedName>
</protein>
<accession>A0A9P0TF95</accession>
<comment type="caution">
    <text evidence="2">The sequence shown here is derived from an EMBL/GenBank/DDBJ whole genome shotgun (WGS) entry which is preliminary data.</text>
</comment>
<evidence type="ECO:0000313" key="3">
    <source>
        <dbReference type="Proteomes" id="UP001152562"/>
    </source>
</evidence>
<keyword evidence="3" id="KW-1185">Reference proteome</keyword>
<name>A0A9P0TF95_PIEBR</name>
<evidence type="ECO:0000313" key="2">
    <source>
        <dbReference type="EMBL" id="CAH4031273.1"/>
    </source>
</evidence>
<sequence>MDSSNKEVQAKNESKVNNNYNPWNVFFNSRQRTNSENSVTSNCSFTSTESGSQFGTVQKQNTKTEDYLWMIWRS</sequence>
<gene>
    <name evidence="2" type="ORF">PIBRA_LOCUS7815</name>
</gene>
<dbReference type="Proteomes" id="UP001152562">
    <property type="component" value="Unassembled WGS sequence"/>
</dbReference>
<evidence type="ECO:0000256" key="1">
    <source>
        <dbReference type="SAM" id="MobiDB-lite"/>
    </source>
</evidence>
<reference evidence="2" key="1">
    <citation type="submission" date="2022-05" db="EMBL/GenBank/DDBJ databases">
        <authorList>
            <person name="Okamura Y."/>
        </authorList>
    </citation>
    <scope>NUCLEOTIDE SEQUENCE</scope>
</reference>
<dbReference type="AlphaFoldDB" id="A0A9P0TF95"/>
<proteinExistence type="predicted"/>